<evidence type="ECO:0000259" key="2">
    <source>
        <dbReference type="PROSITE" id="PS51379"/>
    </source>
</evidence>
<evidence type="ECO:0000313" key="3">
    <source>
        <dbReference type="EMBL" id="MDF0592232.1"/>
    </source>
</evidence>
<evidence type="ECO:0000259" key="1">
    <source>
        <dbReference type="PROSITE" id="PS51085"/>
    </source>
</evidence>
<dbReference type="Gene3D" id="3.10.20.740">
    <property type="match status" value="1"/>
</dbReference>
<dbReference type="PROSITE" id="PS00198">
    <property type="entry name" value="4FE4S_FER_1"/>
    <property type="match status" value="1"/>
</dbReference>
<dbReference type="PANTHER" id="PTHR31332:SF0">
    <property type="entry name" value="7-HYDROXYMETHYL CHLOROPHYLL A REDUCTASE, CHLOROPLASTIC"/>
    <property type="match status" value="1"/>
</dbReference>
<dbReference type="InterPro" id="IPR007525">
    <property type="entry name" value="FrhB_FdhB_C"/>
</dbReference>
<evidence type="ECO:0000313" key="4">
    <source>
        <dbReference type="Proteomes" id="UP001215956"/>
    </source>
</evidence>
<dbReference type="Proteomes" id="UP001215956">
    <property type="component" value="Unassembled WGS sequence"/>
</dbReference>
<dbReference type="SUPFAM" id="SSF54862">
    <property type="entry name" value="4Fe-4S ferredoxins"/>
    <property type="match status" value="1"/>
</dbReference>
<dbReference type="InterPro" id="IPR017896">
    <property type="entry name" value="4Fe4S_Fe-S-bd"/>
</dbReference>
<reference evidence="3 4" key="1">
    <citation type="submission" date="2023-03" db="EMBL/GenBank/DDBJ databases">
        <title>Whole genome sequencing of Methanotrichaceae archaeon M04Ac.</title>
        <authorList>
            <person name="Khomyakova M.A."/>
            <person name="Merkel A.Y."/>
            <person name="Slobodkin A.I."/>
        </authorList>
    </citation>
    <scope>NUCLEOTIDE SEQUENCE [LARGE SCALE GENOMIC DNA]</scope>
    <source>
        <strain evidence="3 4">M04Ac</strain>
    </source>
</reference>
<dbReference type="Pfam" id="PF04422">
    <property type="entry name" value="FrhB_FdhB_N"/>
    <property type="match status" value="1"/>
</dbReference>
<protein>
    <submittedName>
        <fullName evidence="3">Coenzyme F420 hydrogenase/dehydrogenase, beta subunit C-terminal domain</fullName>
    </submittedName>
</protein>
<dbReference type="Pfam" id="PF12838">
    <property type="entry name" value="Fer4_7"/>
    <property type="match status" value="1"/>
</dbReference>
<dbReference type="PROSITE" id="PS51085">
    <property type="entry name" value="2FE2S_FER_2"/>
    <property type="match status" value="1"/>
</dbReference>
<proteinExistence type="predicted"/>
<comment type="caution">
    <text evidence="3">The sequence shown here is derived from an EMBL/GenBank/DDBJ whole genome shotgun (WGS) entry which is preliminary data.</text>
</comment>
<dbReference type="EMBL" id="JARFPL010000003">
    <property type="protein sequence ID" value="MDF0592232.1"/>
    <property type="molecule type" value="Genomic_DNA"/>
</dbReference>
<dbReference type="Pfam" id="PF13510">
    <property type="entry name" value="Fer2_4"/>
    <property type="match status" value="1"/>
</dbReference>
<dbReference type="PANTHER" id="PTHR31332">
    <property type="entry name" value="7-HYDROXYMETHYL CHLOROPHYLL A REDUCTASE, CHLOROPLASTIC"/>
    <property type="match status" value="1"/>
</dbReference>
<dbReference type="CDD" id="cd00207">
    <property type="entry name" value="fer2"/>
    <property type="match status" value="1"/>
</dbReference>
<organism evidence="3 4">
    <name type="scientific">Candidatus Methanocrinis alkalitolerans</name>
    <dbReference type="NCBI Taxonomy" id="3033395"/>
    <lineage>
        <taxon>Archaea</taxon>
        <taxon>Methanobacteriati</taxon>
        <taxon>Methanobacteriota</taxon>
        <taxon>Stenosarchaea group</taxon>
        <taxon>Methanomicrobia</taxon>
        <taxon>Methanotrichales</taxon>
        <taxon>Methanotrichaceae</taxon>
        <taxon>Methanocrinis</taxon>
    </lineage>
</organism>
<name>A0ABT5XC44_9EURY</name>
<sequence>MLRIDGRDVEADDDKTLLEAAKDAGIFIPTLCHHPALTPIGACRLCSVEIEKNGRKKVVTSCNYPAEEGLVVKTSSPDLFDLRSMIIELLLARSPGEEKIVALASVYGISSPRFKLADESCILCGLCTRVCQELVGVSAISPILRGVERAVDAPYRDFSEDCMACSACALVCPTAAIKRMKHIYPLTSEEAEEIESRLLRGEFDDEIGVYGEIIGCRGHGEGQDGGAVTSILASAIETGSIDAAVVVMPGDDYRAYAAIVDDLDGVMASAGTKYVRVPLVPKLLEALGSGKRRIAVVGTPCAIRSVRKLQAGGYLGEAFPDAEIFLLGLFCFESFDPARLKRQIRDVFSIDLDEADRVQISKGRFSIFVGDEEYSCRISDLEDDVREGCKYCGDFVSRLADISVGSVGSPEGYSTVIVRSDRGRRLLEAISCTREDVDESQIRKLSSIKRRRAQKQFAKIIDGLEREGL</sequence>
<feature type="domain" description="4Fe-4S ferredoxin-type" evidence="2">
    <location>
        <begin position="112"/>
        <end position="143"/>
    </location>
</feature>
<dbReference type="Pfam" id="PF04432">
    <property type="entry name" value="FrhB_FdhB_C"/>
    <property type="match status" value="1"/>
</dbReference>
<dbReference type="PROSITE" id="PS51379">
    <property type="entry name" value="4FE4S_FER_2"/>
    <property type="match status" value="2"/>
</dbReference>
<dbReference type="InterPro" id="IPR001041">
    <property type="entry name" value="2Fe-2S_ferredoxin-type"/>
</dbReference>
<dbReference type="Gene3D" id="3.30.70.20">
    <property type="match status" value="1"/>
</dbReference>
<feature type="domain" description="2Fe-2S ferredoxin-type" evidence="1">
    <location>
        <begin position="1"/>
        <end position="78"/>
    </location>
</feature>
<keyword evidence="4" id="KW-1185">Reference proteome</keyword>
<gene>
    <name evidence="3" type="ORF">P0O24_01355</name>
</gene>
<feature type="domain" description="4Fe-4S ferredoxin-type" evidence="2">
    <location>
        <begin position="152"/>
        <end position="182"/>
    </location>
</feature>
<dbReference type="InterPro" id="IPR045220">
    <property type="entry name" value="FRHB/FDHB/HCAR-like"/>
</dbReference>
<dbReference type="RefSeq" id="WP_316967943.1">
    <property type="nucleotide sequence ID" value="NZ_JARFPL010000003.1"/>
</dbReference>
<dbReference type="InterPro" id="IPR017900">
    <property type="entry name" value="4Fe4S_Fe_S_CS"/>
</dbReference>
<dbReference type="InterPro" id="IPR036010">
    <property type="entry name" value="2Fe-2S_ferredoxin-like_sf"/>
</dbReference>
<dbReference type="InterPro" id="IPR007516">
    <property type="entry name" value="Co_F420_Hydgase/DH_bsu_N"/>
</dbReference>
<dbReference type="SUPFAM" id="SSF54292">
    <property type="entry name" value="2Fe-2S ferredoxin-like"/>
    <property type="match status" value="1"/>
</dbReference>
<accession>A0ABT5XC44</accession>